<name>A0A7S1J4N7_9EUGL</name>
<sequence>MGSGPQCRIPFPGQTAAHPASLKVFLPYAICPRFCTPLGHFLAHLVKIQESGKQCGRGCEGRYNLGWVESNLGWVGVTPDHSLLSLPLGYHSGGQHFSWLL</sequence>
<organism evidence="1">
    <name type="scientific">Eutreptiella gymnastica</name>
    <dbReference type="NCBI Taxonomy" id="73025"/>
    <lineage>
        <taxon>Eukaryota</taxon>
        <taxon>Discoba</taxon>
        <taxon>Euglenozoa</taxon>
        <taxon>Euglenida</taxon>
        <taxon>Spirocuta</taxon>
        <taxon>Euglenophyceae</taxon>
        <taxon>Eutreptiales</taxon>
        <taxon>Eutreptiaceae</taxon>
        <taxon>Eutreptiella</taxon>
    </lineage>
</organism>
<gene>
    <name evidence="1" type="ORF">EGYM00392_LOCUS43469</name>
</gene>
<accession>A0A7S1J4N7</accession>
<proteinExistence type="predicted"/>
<reference evidence="1" key="1">
    <citation type="submission" date="2021-01" db="EMBL/GenBank/DDBJ databases">
        <authorList>
            <person name="Corre E."/>
            <person name="Pelletier E."/>
            <person name="Niang G."/>
            <person name="Scheremetjew M."/>
            <person name="Finn R."/>
            <person name="Kale V."/>
            <person name="Holt S."/>
            <person name="Cochrane G."/>
            <person name="Meng A."/>
            <person name="Brown T."/>
            <person name="Cohen L."/>
        </authorList>
    </citation>
    <scope>NUCLEOTIDE SEQUENCE</scope>
    <source>
        <strain evidence="1">NIES-381</strain>
    </source>
</reference>
<dbReference type="EMBL" id="HBGA01116780">
    <property type="protein sequence ID" value="CAD9032325.1"/>
    <property type="molecule type" value="Transcribed_RNA"/>
</dbReference>
<evidence type="ECO:0000313" key="1">
    <source>
        <dbReference type="EMBL" id="CAD9032325.1"/>
    </source>
</evidence>
<dbReference type="AlphaFoldDB" id="A0A7S1J4N7"/>
<protein>
    <submittedName>
        <fullName evidence="1">Uncharacterized protein</fullName>
    </submittedName>
</protein>